<dbReference type="EMBL" id="GBXM01085827">
    <property type="protein sequence ID" value="JAH22750.1"/>
    <property type="molecule type" value="Transcribed_RNA"/>
</dbReference>
<sequence length="21" mass="2679">MYHRYLETLHLTDLCMLHILY</sequence>
<reference evidence="1" key="2">
    <citation type="journal article" date="2015" name="Fish Shellfish Immunol.">
        <title>Early steps in the European eel (Anguilla anguilla)-Vibrio vulnificus interaction in the gills: Role of the RtxA13 toxin.</title>
        <authorList>
            <person name="Callol A."/>
            <person name="Pajuelo D."/>
            <person name="Ebbesson L."/>
            <person name="Teles M."/>
            <person name="MacKenzie S."/>
            <person name="Amaro C."/>
        </authorList>
    </citation>
    <scope>NUCLEOTIDE SEQUENCE</scope>
</reference>
<organism evidence="1">
    <name type="scientific">Anguilla anguilla</name>
    <name type="common">European freshwater eel</name>
    <name type="synonym">Muraena anguilla</name>
    <dbReference type="NCBI Taxonomy" id="7936"/>
    <lineage>
        <taxon>Eukaryota</taxon>
        <taxon>Metazoa</taxon>
        <taxon>Chordata</taxon>
        <taxon>Craniata</taxon>
        <taxon>Vertebrata</taxon>
        <taxon>Euteleostomi</taxon>
        <taxon>Actinopterygii</taxon>
        <taxon>Neopterygii</taxon>
        <taxon>Teleostei</taxon>
        <taxon>Anguilliformes</taxon>
        <taxon>Anguillidae</taxon>
        <taxon>Anguilla</taxon>
    </lineage>
</organism>
<proteinExistence type="predicted"/>
<protein>
    <submittedName>
        <fullName evidence="1">Uncharacterized protein</fullName>
    </submittedName>
</protein>
<evidence type="ECO:0000313" key="1">
    <source>
        <dbReference type="EMBL" id="JAH22750.1"/>
    </source>
</evidence>
<reference evidence="1" key="1">
    <citation type="submission" date="2014-11" db="EMBL/GenBank/DDBJ databases">
        <authorList>
            <person name="Amaro Gonzalez C."/>
        </authorList>
    </citation>
    <scope>NUCLEOTIDE SEQUENCE</scope>
</reference>
<accession>A0A0E9R2S3</accession>
<name>A0A0E9R2S3_ANGAN</name>
<dbReference type="AlphaFoldDB" id="A0A0E9R2S3"/>
<dbReference type="EMBL" id="GBXM01101548">
    <property type="protein sequence ID" value="JAH07029.1"/>
    <property type="molecule type" value="Transcribed_RNA"/>
</dbReference>